<name>A0ABN7UX58_GIGMA</name>
<dbReference type="Proteomes" id="UP000789901">
    <property type="component" value="Unassembled WGS sequence"/>
</dbReference>
<accession>A0ABN7UX58</accession>
<dbReference type="EMBL" id="CAJVQB010006742">
    <property type="protein sequence ID" value="CAG8690828.1"/>
    <property type="molecule type" value="Genomic_DNA"/>
</dbReference>
<proteinExistence type="predicted"/>
<evidence type="ECO:0000313" key="1">
    <source>
        <dbReference type="EMBL" id="CAG8690828.1"/>
    </source>
</evidence>
<gene>
    <name evidence="1" type="ORF">GMARGA_LOCUS11500</name>
</gene>
<comment type="caution">
    <text evidence="1">The sequence shown here is derived from an EMBL/GenBank/DDBJ whole genome shotgun (WGS) entry which is preliminary data.</text>
</comment>
<keyword evidence="2" id="KW-1185">Reference proteome</keyword>
<evidence type="ECO:0000313" key="2">
    <source>
        <dbReference type="Proteomes" id="UP000789901"/>
    </source>
</evidence>
<organism evidence="1 2">
    <name type="scientific">Gigaspora margarita</name>
    <dbReference type="NCBI Taxonomy" id="4874"/>
    <lineage>
        <taxon>Eukaryota</taxon>
        <taxon>Fungi</taxon>
        <taxon>Fungi incertae sedis</taxon>
        <taxon>Mucoromycota</taxon>
        <taxon>Glomeromycotina</taxon>
        <taxon>Glomeromycetes</taxon>
        <taxon>Diversisporales</taxon>
        <taxon>Gigasporaceae</taxon>
        <taxon>Gigaspora</taxon>
    </lineage>
</organism>
<reference evidence="1 2" key="1">
    <citation type="submission" date="2021-06" db="EMBL/GenBank/DDBJ databases">
        <authorList>
            <person name="Kallberg Y."/>
            <person name="Tangrot J."/>
            <person name="Rosling A."/>
        </authorList>
    </citation>
    <scope>NUCLEOTIDE SEQUENCE [LARGE SCALE GENOMIC DNA]</scope>
    <source>
        <strain evidence="1 2">120-4 pot B 10/14</strain>
    </source>
</reference>
<sequence>KFLTCNNNKYQYGECKREKIPKNQRARATHLQIYRQCQNGHATYQNGCNYCNNRNQNNHSEPPRYQFFNTLLEGELDLKDFVNLQYLYVYGTGRGQDQQQKLTSLKIDKCNNLINLYFNYPTASLTIKKDNEDKQQIIDCNRFKSQVEKLISVIRNVKGFNLGDLKSTVKTIEEENLVHQILITKSKFNEDYQLLKSELNEDYQLWLDILLETLQEVLHNDNAFARKQLEKVKDRLSNVLTAEEIQELLGKKVEIHELEIQFNYLKIQEQQQ</sequence>
<feature type="non-terminal residue" evidence="1">
    <location>
        <position position="1"/>
    </location>
</feature>
<protein>
    <submittedName>
        <fullName evidence="1">24247_t:CDS:1</fullName>
    </submittedName>
</protein>